<dbReference type="SUPFAM" id="SSF57845">
    <property type="entry name" value="B-box zinc-binding domain"/>
    <property type="match status" value="1"/>
</dbReference>
<evidence type="ECO:0000313" key="9">
    <source>
        <dbReference type="Proteomes" id="UP000838412"/>
    </source>
</evidence>
<name>A0A8J9YWI6_BRALA</name>
<evidence type="ECO:0000256" key="3">
    <source>
        <dbReference type="ARBA" id="ARBA00022833"/>
    </source>
</evidence>
<dbReference type="PROSITE" id="PS00518">
    <property type="entry name" value="ZF_RING_1"/>
    <property type="match status" value="1"/>
</dbReference>
<protein>
    <submittedName>
        <fullName evidence="8">TRIM2 protein</fullName>
    </submittedName>
</protein>
<gene>
    <name evidence="8" type="primary">TRIM2</name>
    <name evidence="8" type="ORF">BLAG_LOCUS6098</name>
</gene>
<evidence type="ECO:0000256" key="2">
    <source>
        <dbReference type="ARBA" id="ARBA00022771"/>
    </source>
</evidence>
<dbReference type="InterPro" id="IPR001841">
    <property type="entry name" value="Znf_RING"/>
</dbReference>
<dbReference type="FunFam" id="3.30.40.10:FF:000362">
    <property type="entry name" value="E3 ubiquitin-protein ligase TRIM56"/>
    <property type="match status" value="1"/>
</dbReference>
<dbReference type="SMART" id="SM00184">
    <property type="entry name" value="RING"/>
    <property type="match status" value="1"/>
</dbReference>
<dbReference type="PANTHER" id="PTHR25462">
    <property type="entry name" value="BONUS, ISOFORM C-RELATED"/>
    <property type="match status" value="1"/>
</dbReference>
<proteinExistence type="predicted"/>
<evidence type="ECO:0000313" key="8">
    <source>
        <dbReference type="EMBL" id="CAH1242928.1"/>
    </source>
</evidence>
<dbReference type="InterPro" id="IPR000315">
    <property type="entry name" value="Znf_B-box"/>
</dbReference>
<evidence type="ECO:0000256" key="6">
    <source>
        <dbReference type="SAM" id="MobiDB-lite"/>
    </source>
</evidence>
<organism evidence="8 9">
    <name type="scientific">Branchiostoma lanceolatum</name>
    <name type="common">Common lancelet</name>
    <name type="synonym">Amphioxus lanceolatum</name>
    <dbReference type="NCBI Taxonomy" id="7740"/>
    <lineage>
        <taxon>Eukaryota</taxon>
        <taxon>Metazoa</taxon>
        <taxon>Chordata</taxon>
        <taxon>Cephalochordata</taxon>
        <taxon>Leptocardii</taxon>
        <taxon>Amphioxiformes</taxon>
        <taxon>Branchiostomatidae</taxon>
        <taxon>Branchiostoma</taxon>
    </lineage>
</organism>
<dbReference type="InterPro" id="IPR047153">
    <property type="entry name" value="TRIM45/56/19-like"/>
</dbReference>
<dbReference type="Pfam" id="PF00643">
    <property type="entry name" value="zf-B_box"/>
    <property type="match status" value="1"/>
</dbReference>
<dbReference type="OrthoDB" id="342730at2759"/>
<keyword evidence="1" id="KW-0479">Metal-binding</keyword>
<feature type="domain" description="RING-type" evidence="7">
    <location>
        <begin position="18"/>
        <end position="61"/>
    </location>
</feature>
<feature type="compositionally biased region" description="Basic and acidic residues" evidence="6">
    <location>
        <begin position="564"/>
        <end position="574"/>
    </location>
</feature>
<dbReference type="SUPFAM" id="SSF57850">
    <property type="entry name" value="RING/U-box"/>
    <property type="match status" value="1"/>
</dbReference>
<sequence length="574" mass="61192">MAAGTSILSQISDDFLECQICLQSYRRPKVLSCLHTFCQECLELLIKRQEKQHELECPTCRTKTELPGSGVAALKDNFFVESLKDTVKLNKTAREMEGAGVTGISHPPDRAEGSQASHPALQAPRGLKFYCETCGEAGCRVCIILEHKDHSYTHLAKASAGIKEELTAALQDANKRMTGLKEKLQEILSKKFLLRDTVAQVQDEINAAAKQTRDHLKRLLDRVNAEQKDLLQKVQGIKKKTEKELCTVEDTLETVIVSLSSTTEFGRSIIAHGTDLEITSVKTEVQSRLQSLLELSPTEIRAPVGEPWVGFVAAGAIMIDDDVTLVGDVIEGDDMLVEACLVQWLAALPLELEAPGSIPAVSLIRHAKGHSPKDGTLKGSKRPSPRWGPSAQMVRLTWDNTTADRPDHDGQVMVNKGIQHFTVKCTGTYEIEAAGAAAGYEGSKSARGRGTLMKGTFQLRKGDILKILVGQEGAQNFTGTGMGGGGGTFVTREDNTPLIIAGGGSGWSSTEAFRNRTCDGTKQTTGNPSSGGKAGGKDGAGAVQGAGNDDDLGGGGGGLLTDGASRKSDVGRGG</sequence>
<feature type="region of interest" description="Disordered" evidence="6">
    <location>
        <begin position="99"/>
        <end position="118"/>
    </location>
</feature>
<dbReference type="Pfam" id="PF13445">
    <property type="entry name" value="zf-RING_UBOX"/>
    <property type="match status" value="1"/>
</dbReference>
<accession>A0A8J9YWI6</accession>
<feature type="compositionally biased region" description="Gly residues" evidence="6">
    <location>
        <begin position="532"/>
        <end position="544"/>
    </location>
</feature>
<dbReference type="InterPro" id="IPR017907">
    <property type="entry name" value="Znf_RING_CS"/>
</dbReference>
<dbReference type="InterPro" id="IPR013083">
    <property type="entry name" value="Znf_RING/FYVE/PHD"/>
</dbReference>
<dbReference type="PROSITE" id="PS50089">
    <property type="entry name" value="ZF_RING_2"/>
    <property type="match status" value="1"/>
</dbReference>
<keyword evidence="5" id="KW-0175">Coiled coil</keyword>
<feature type="region of interest" description="Disordered" evidence="6">
    <location>
        <begin position="369"/>
        <end position="390"/>
    </location>
</feature>
<dbReference type="PANTHER" id="PTHR25462:SF229">
    <property type="entry name" value="TRANSCRIPTION INTERMEDIARY FACTOR 1-BETA"/>
    <property type="match status" value="1"/>
</dbReference>
<dbReference type="GO" id="GO:0061630">
    <property type="term" value="F:ubiquitin protein ligase activity"/>
    <property type="evidence" value="ECO:0007669"/>
    <property type="project" value="TreeGrafter"/>
</dbReference>
<dbReference type="InterPro" id="IPR027370">
    <property type="entry name" value="Znf-RING_euk"/>
</dbReference>
<keyword evidence="3" id="KW-0862">Zinc</keyword>
<feature type="region of interest" description="Disordered" evidence="6">
    <location>
        <begin position="517"/>
        <end position="574"/>
    </location>
</feature>
<feature type="compositionally biased region" description="Polar residues" evidence="6">
    <location>
        <begin position="520"/>
        <end position="530"/>
    </location>
</feature>
<evidence type="ECO:0000259" key="7">
    <source>
        <dbReference type="PROSITE" id="PS50089"/>
    </source>
</evidence>
<reference evidence="8" key="1">
    <citation type="submission" date="2022-01" db="EMBL/GenBank/DDBJ databases">
        <authorList>
            <person name="Braso-Vives M."/>
        </authorList>
    </citation>
    <scope>NUCLEOTIDE SEQUENCE</scope>
</reference>
<evidence type="ECO:0000256" key="1">
    <source>
        <dbReference type="ARBA" id="ARBA00022723"/>
    </source>
</evidence>
<keyword evidence="2 4" id="KW-0863">Zinc-finger</keyword>
<dbReference type="Gene3D" id="3.30.40.10">
    <property type="entry name" value="Zinc/RING finger domain, C3HC4 (zinc finger)"/>
    <property type="match status" value="1"/>
</dbReference>
<keyword evidence="9" id="KW-1185">Reference proteome</keyword>
<dbReference type="Proteomes" id="UP000838412">
    <property type="component" value="Chromosome 13"/>
</dbReference>
<evidence type="ECO:0000256" key="4">
    <source>
        <dbReference type="PROSITE-ProRule" id="PRU00175"/>
    </source>
</evidence>
<feature type="coiled-coil region" evidence="5">
    <location>
        <begin position="163"/>
        <end position="240"/>
    </location>
</feature>
<dbReference type="Gene3D" id="3.30.160.60">
    <property type="entry name" value="Classic Zinc Finger"/>
    <property type="match status" value="1"/>
</dbReference>
<dbReference type="GO" id="GO:0008270">
    <property type="term" value="F:zinc ion binding"/>
    <property type="evidence" value="ECO:0007669"/>
    <property type="project" value="UniProtKB-KW"/>
</dbReference>
<dbReference type="EMBL" id="OV696698">
    <property type="protein sequence ID" value="CAH1242928.1"/>
    <property type="molecule type" value="Genomic_DNA"/>
</dbReference>
<dbReference type="AlphaFoldDB" id="A0A8J9YWI6"/>
<evidence type="ECO:0000256" key="5">
    <source>
        <dbReference type="SAM" id="Coils"/>
    </source>
</evidence>
<dbReference type="GO" id="GO:0006513">
    <property type="term" value="P:protein monoubiquitination"/>
    <property type="evidence" value="ECO:0007669"/>
    <property type="project" value="TreeGrafter"/>
</dbReference>